<evidence type="ECO:0000256" key="2">
    <source>
        <dbReference type="ARBA" id="ARBA00022741"/>
    </source>
</evidence>
<feature type="compositionally biased region" description="Basic and acidic residues" evidence="4">
    <location>
        <begin position="441"/>
        <end position="451"/>
    </location>
</feature>
<evidence type="ECO:0000313" key="6">
    <source>
        <dbReference type="EMBL" id="KAL1282087.1"/>
    </source>
</evidence>
<accession>A0ABR3NZ25</accession>
<dbReference type="Pfam" id="PF04548">
    <property type="entry name" value="AIG1"/>
    <property type="match status" value="2"/>
</dbReference>
<gene>
    <name evidence="6" type="ORF">QQF64_000890</name>
</gene>
<evidence type="ECO:0000256" key="1">
    <source>
        <dbReference type="ARBA" id="ARBA00008535"/>
    </source>
</evidence>
<protein>
    <recommendedName>
        <fullName evidence="5">AIG1-type G domain-containing protein</fullName>
    </recommendedName>
</protein>
<evidence type="ECO:0000259" key="5">
    <source>
        <dbReference type="PROSITE" id="PS51720"/>
    </source>
</evidence>
<name>A0ABR3NZ25_9TELE</name>
<evidence type="ECO:0000256" key="3">
    <source>
        <dbReference type="ARBA" id="ARBA00023134"/>
    </source>
</evidence>
<dbReference type="InterPro" id="IPR006703">
    <property type="entry name" value="G_AIG1"/>
</dbReference>
<organism evidence="6 7">
    <name type="scientific">Cirrhinus molitorella</name>
    <name type="common">mud carp</name>
    <dbReference type="NCBI Taxonomy" id="172907"/>
    <lineage>
        <taxon>Eukaryota</taxon>
        <taxon>Metazoa</taxon>
        <taxon>Chordata</taxon>
        <taxon>Craniata</taxon>
        <taxon>Vertebrata</taxon>
        <taxon>Euteleostomi</taxon>
        <taxon>Actinopterygii</taxon>
        <taxon>Neopterygii</taxon>
        <taxon>Teleostei</taxon>
        <taxon>Ostariophysi</taxon>
        <taxon>Cypriniformes</taxon>
        <taxon>Cyprinidae</taxon>
        <taxon>Labeoninae</taxon>
        <taxon>Labeonini</taxon>
        <taxon>Cirrhinus</taxon>
    </lineage>
</organism>
<comment type="caution">
    <text evidence="6">The sequence shown here is derived from an EMBL/GenBank/DDBJ whole genome shotgun (WGS) entry which is preliminary data.</text>
</comment>
<dbReference type="Proteomes" id="UP001558613">
    <property type="component" value="Unassembled WGS sequence"/>
</dbReference>
<keyword evidence="2" id="KW-0547">Nucleotide-binding</keyword>
<feature type="region of interest" description="Disordered" evidence="4">
    <location>
        <begin position="435"/>
        <end position="475"/>
    </location>
</feature>
<keyword evidence="3" id="KW-0342">GTP-binding</keyword>
<evidence type="ECO:0000313" key="7">
    <source>
        <dbReference type="Proteomes" id="UP001558613"/>
    </source>
</evidence>
<keyword evidence="7" id="KW-1185">Reference proteome</keyword>
<dbReference type="SUPFAM" id="SSF52540">
    <property type="entry name" value="P-loop containing nucleoside triphosphate hydrolases"/>
    <property type="match status" value="2"/>
</dbReference>
<comment type="similarity">
    <text evidence="1">Belongs to the TRAFAC class TrmE-Era-EngA-EngB-Septin-like GTPase superfamily. AIG1/Toc34/Toc159-like paraseptin GTPase family. IAN subfamily.</text>
</comment>
<dbReference type="InterPro" id="IPR027417">
    <property type="entry name" value="P-loop_NTPase"/>
</dbReference>
<feature type="domain" description="AIG1-type G" evidence="5">
    <location>
        <begin position="232"/>
        <end position="431"/>
    </location>
</feature>
<evidence type="ECO:0000256" key="4">
    <source>
        <dbReference type="SAM" id="MobiDB-lite"/>
    </source>
</evidence>
<feature type="compositionally biased region" description="Polar residues" evidence="4">
    <location>
        <begin position="452"/>
        <end position="464"/>
    </location>
</feature>
<proteinExistence type="inferred from homology"/>
<dbReference type="PROSITE" id="PS51720">
    <property type="entry name" value="G_AIG1"/>
    <property type="match status" value="2"/>
</dbReference>
<dbReference type="EMBL" id="JAYMGO010000001">
    <property type="protein sequence ID" value="KAL1282087.1"/>
    <property type="molecule type" value="Genomic_DNA"/>
</dbReference>
<dbReference type="PANTHER" id="PTHR10903:SF170">
    <property type="entry name" value="GTPASE IMAP FAMILY MEMBER 7"/>
    <property type="match status" value="1"/>
</dbReference>
<dbReference type="InterPro" id="IPR045058">
    <property type="entry name" value="GIMA/IAN/Toc"/>
</dbReference>
<dbReference type="CDD" id="cd01852">
    <property type="entry name" value="AIG1"/>
    <property type="match status" value="2"/>
</dbReference>
<reference evidence="6 7" key="1">
    <citation type="submission" date="2023-09" db="EMBL/GenBank/DDBJ databases">
        <authorList>
            <person name="Wang M."/>
        </authorList>
    </citation>
    <scope>NUCLEOTIDE SEQUENCE [LARGE SCALE GENOMIC DNA]</scope>
    <source>
        <strain evidence="6">GT-2023</strain>
        <tissue evidence="6">Liver</tissue>
    </source>
</reference>
<sequence length="493" mass="55574">MASTNPLPSDLLTSLKEHNQRIVDSTTMNQEIRIVLVGKTGVGKSAAGNTILGEKLFVSEPRATSVTKECKFASRMVNRRQICVVDTPGLYDTQLSNEELFEEVVKCIKYAAPGPHVFLLVIAIGRFTEEEKNTTELIQTLFGQEVLRHMMVLFTRADDLEDRRIEDYIEEAPDIKKVINACTGKYHTFNNREKSNRTQVDEFMTNQQPSDLLKSLKEQRYQQKIIKSATMSQDICIALLGKTGVGKSATGNTILGEKTFVSETKATLVTKKSSSASQMLNGRQICVVDTPGLYDQQLSNEEVLNDTVNCIRSATPGCHVFLLVIAIGRFTKQERNIVELIQTAFGKEVHRHMMVLFTRADDLEDRTFEDYIKEAPELKQVINACGGNYHVFNNRDKTNRTQANELMGKIDAIIKKNNNSCYSPRMCKMANELKSAKKSTKNKDADIESEVKTQNSERNFSQRQKLPVQVRTKRNKKISAFREGMSKSSCSIL</sequence>
<feature type="domain" description="AIG1-type G" evidence="5">
    <location>
        <begin position="29"/>
        <end position="230"/>
    </location>
</feature>
<dbReference type="PANTHER" id="PTHR10903">
    <property type="entry name" value="GTPASE, IMAP FAMILY MEMBER-RELATED"/>
    <property type="match status" value="1"/>
</dbReference>
<dbReference type="Gene3D" id="3.40.50.300">
    <property type="entry name" value="P-loop containing nucleotide triphosphate hydrolases"/>
    <property type="match status" value="2"/>
</dbReference>